<dbReference type="PROSITE" id="PS01036">
    <property type="entry name" value="HSP70_3"/>
    <property type="match status" value="1"/>
</dbReference>
<evidence type="ECO:0000313" key="5">
    <source>
        <dbReference type="Proteomes" id="UP000887563"/>
    </source>
</evidence>
<dbReference type="InterPro" id="IPR018181">
    <property type="entry name" value="Heat_shock_70_CS"/>
</dbReference>
<dbReference type="GO" id="GO:0006950">
    <property type="term" value="P:response to stress"/>
    <property type="evidence" value="ECO:0007669"/>
    <property type="project" value="UniProtKB-ARBA"/>
</dbReference>
<protein>
    <submittedName>
        <fullName evidence="6">Uncharacterized protein</fullName>
    </submittedName>
</protein>
<dbReference type="PRINTS" id="PR00301">
    <property type="entry name" value="HEATSHOCK70"/>
</dbReference>
<dbReference type="Proteomes" id="UP000887563">
    <property type="component" value="Unplaced"/>
</dbReference>
<dbReference type="PANTHER" id="PTHR19375">
    <property type="entry name" value="HEAT SHOCK PROTEIN 70KDA"/>
    <property type="match status" value="1"/>
</dbReference>
<keyword evidence="3" id="KW-0067">ATP-binding</keyword>
<dbReference type="InterPro" id="IPR043129">
    <property type="entry name" value="ATPase_NBD"/>
</dbReference>
<evidence type="ECO:0000256" key="1">
    <source>
        <dbReference type="ARBA" id="ARBA00007381"/>
    </source>
</evidence>
<dbReference type="AlphaFoldDB" id="A0A914LCF3"/>
<keyword evidence="4" id="KW-0472">Membrane</keyword>
<organism evidence="5 6">
    <name type="scientific">Meloidogyne incognita</name>
    <name type="common">Southern root-knot nematode worm</name>
    <name type="synonym">Oxyuris incognita</name>
    <dbReference type="NCBI Taxonomy" id="6306"/>
    <lineage>
        <taxon>Eukaryota</taxon>
        <taxon>Metazoa</taxon>
        <taxon>Ecdysozoa</taxon>
        <taxon>Nematoda</taxon>
        <taxon>Chromadorea</taxon>
        <taxon>Rhabditida</taxon>
        <taxon>Tylenchina</taxon>
        <taxon>Tylenchomorpha</taxon>
        <taxon>Tylenchoidea</taxon>
        <taxon>Meloidogynidae</taxon>
        <taxon>Meloidogyninae</taxon>
        <taxon>Meloidogyne</taxon>
        <taxon>Meloidogyne incognita group</taxon>
    </lineage>
</organism>
<evidence type="ECO:0000256" key="3">
    <source>
        <dbReference type="ARBA" id="ARBA00022840"/>
    </source>
</evidence>
<dbReference type="SUPFAM" id="SSF53067">
    <property type="entry name" value="Actin-like ATPase domain"/>
    <property type="match status" value="2"/>
</dbReference>
<keyword evidence="2" id="KW-0547">Nucleotide-binding</keyword>
<dbReference type="GO" id="GO:0140662">
    <property type="term" value="F:ATP-dependent protein folding chaperone"/>
    <property type="evidence" value="ECO:0007669"/>
    <property type="project" value="InterPro"/>
</dbReference>
<dbReference type="Gene3D" id="3.90.640.10">
    <property type="entry name" value="Actin, Chain A, domain 4"/>
    <property type="match status" value="1"/>
</dbReference>
<dbReference type="Gene3D" id="3.30.420.40">
    <property type="match status" value="2"/>
</dbReference>
<evidence type="ECO:0000256" key="4">
    <source>
        <dbReference type="SAM" id="Phobius"/>
    </source>
</evidence>
<dbReference type="GO" id="GO:0005524">
    <property type="term" value="F:ATP binding"/>
    <property type="evidence" value="ECO:0007669"/>
    <property type="project" value="UniProtKB-KW"/>
</dbReference>
<dbReference type="FunFam" id="3.30.30.30:FF:000003">
    <property type="entry name" value="Heat shock protein 9"/>
    <property type="match status" value="1"/>
</dbReference>
<dbReference type="FunFam" id="3.90.640.10:FF:000003">
    <property type="entry name" value="Molecular chaperone DnaK"/>
    <property type="match status" value="1"/>
</dbReference>
<dbReference type="WBParaSite" id="Minc3s00404g11730">
    <property type="protein sequence ID" value="Minc3s00404g11730"/>
    <property type="gene ID" value="Minc3s00404g11730"/>
</dbReference>
<reference evidence="6" key="1">
    <citation type="submission" date="2022-11" db="UniProtKB">
        <authorList>
            <consortium name="WormBaseParasite"/>
        </authorList>
    </citation>
    <scope>IDENTIFICATION</scope>
</reference>
<comment type="similarity">
    <text evidence="1">Belongs to the heat shock protein 70 family.</text>
</comment>
<keyword evidence="4" id="KW-1133">Transmembrane helix</keyword>
<keyword evidence="4" id="KW-0812">Transmembrane</keyword>
<dbReference type="InterPro" id="IPR013126">
    <property type="entry name" value="Hsp_70_fam"/>
</dbReference>
<sequence>MRKLRPTSNNFSVKKLELRGPVIGINFGFTNSSVAILEERKAKVLKNDEGSFTTPSVVSFTKNGGGECLVGAPALRQAVLNSQNTVFNIKRLIGRKFDDKEVQDFIKKSPNKIVKSPNGDDVLIEIQGKLYSPQQITSFILIKLKEMTENYLNKKVGDAIITVPNYFDYLFTKTSIKTSWGTCWIENFAGKSNVYVAVCNLNGGSFEYSVLELRNYVYEIESNKYDTCLSGEAFNNVIVNYFVSEFKRENGIDLNKDSIAIQRLRKAAEKAKCKLFNFTQTEIILPNIIADTNGELKHFQITLTRSKFEELTSELTKRILKICHPTKDKPELKIQQSPLDNENVSQNREDYLPSTGFDNILLVGGMTRMPKVYKFLIFLFVGCLIGICGQVNQVSILLFD</sequence>
<name>A0A914LCF3_MELIC</name>
<evidence type="ECO:0000256" key="2">
    <source>
        <dbReference type="ARBA" id="ARBA00022741"/>
    </source>
</evidence>
<dbReference type="Pfam" id="PF00012">
    <property type="entry name" value="HSP70"/>
    <property type="match status" value="2"/>
</dbReference>
<evidence type="ECO:0000313" key="6">
    <source>
        <dbReference type="WBParaSite" id="Minc3s00404g11730"/>
    </source>
</evidence>
<keyword evidence="5" id="KW-1185">Reference proteome</keyword>
<proteinExistence type="inferred from homology"/>
<accession>A0A914LCF3</accession>
<feature type="transmembrane region" description="Helical" evidence="4">
    <location>
        <begin position="375"/>
        <end position="399"/>
    </location>
</feature>